<dbReference type="EMBL" id="BT055060">
    <property type="protein sequence ID" value="ACL53667.1"/>
    <property type="molecule type" value="mRNA"/>
</dbReference>
<feature type="compositionally biased region" description="Basic and acidic residues" evidence="1">
    <location>
        <begin position="64"/>
        <end position="76"/>
    </location>
</feature>
<feature type="compositionally biased region" description="Basic residues" evidence="1">
    <location>
        <begin position="123"/>
        <end position="132"/>
    </location>
</feature>
<evidence type="ECO:0000256" key="1">
    <source>
        <dbReference type="SAM" id="MobiDB-lite"/>
    </source>
</evidence>
<protein>
    <submittedName>
        <fullName evidence="2">Uncharacterized protein</fullName>
    </submittedName>
</protein>
<name>B8A0G8_MAIZE</name>
<proteinExistence type="evidence at transcript level"/>
<reference evidence="2" key="1">
    <citation type="journal article" date="2009" name="PLoS Genet.">
        <title>Sequencing, mapping, and analysis of 27,455 maize full-length cDNAs.</title>
        <authorList>
            <person name="Soderlund C."/>
            <person name="Descour A."/>
            <person name="Kudrna D."/>
            <person name="Bomhoff M."/>
            <person name="Boyd L."/>
            <person name="Currie J."/>
            <person name="Angelova A."/>
            <person name="Collura K."/>
            <person name="Wissotski M."/>
            <person name="Ashley E."/>
            <person name="Morrow D."/>
            <person name="Fernandes J."/>
            <person name="Walbot V."/>
            <person name="Yu Y."/>
        </authorList>
    </citation>
    <scope>NUCLEOTIDE SEQUENCE</scope>
    <source>
        <strain evidence="2">B73</strain>
    </source>
</reference>
<organism evidence="2">
    <name type="scientific">Zea mays</name>
    <name type="common">Maize</name>
    <dbReference type="NCBI Taxonomy" id="4577"/>
    <lineage>
        <taxon>Eukaryota</taxon>
        <taxon>Viridiplantae</taxon>
        <taxon>Streptophyta</taxon>
        <taxon>Embryophyta</taxon>
        <taxon>Tracheophyta</taxon>
        <taxon>Spermatophyta</taxon>
        <taxon>Magnoliopsida</taxon>
        <taxon>Liliopsida</taxon>
        <taxon>Poales</taxon>
        <taxon>Poaceae</taxon>
        <taxon>PACMAD clade</taxon>
        <taxon>Panicoideae</taxon>
        <taxon>Andropogonodae</taxon>
        <taxon>Andropogoneae</taxon>
        <taxon>Tripsacinae</taxon>
        <taxon>Zea</taxon>
    </lineage>
</organism>
<accession>B8A0G8</accession>
<sequence length="205" mass="20758">MSCVPPLIADRCATTMGAGGRHGARGGQAPPGRAEGGVGACLRGGSGRAGGGARAGGRGAAVGREGRSPCGARDDGAGGAGRVRPRGARGQGPLRAVRARGGAPGRLRLALAERPAGVPARRGDRRAHRRALGRQVQQGGRSRRGARLRGGQVPPRHPHRTHRQGVFVGARGRAAGRGPVVCVCVRARASSSLPVVTLDLDHLPN</sequence>
<feature type="compositionally biased region" description="Gly residues" evidence="1">
    <location>
        <begin position="46"/>
        <end position="60"/>
    </location>
</feature>
<evidence type="ECO:0000313" key="2">
    <source>
        <dbReference type="EMBL" id="ACL53667.1"/>
    </source>
</evidence>
<feature type="compositionally biased region" description="Low complexity" evidence="1">
    <location>
        <begin position="91"/>
        <end position="101"/>
    </location>
</feature>
<feature type="region of interest" description="Disordered" evidence="1">
    <location>
        <begin position="46"/>
        <end position="101"/>
    </location>
</feature>
<dbReference type="AlphaFoldDB" id="B8A0G8"/>
<feature type="region of interest" description="Disordered" evidence="1">
    <location>
        <begin position="116"/>
        <end position="161"/>
    </location>
</feature>